<dbReference type="AlphaFoldDB" id="A0A3N7G5I9"/>
<evidence type="ECO:0000313" key="2">
    <source>
        <dbReference type="EMBL" id="RQP01281.1"/>
    </source>
</evidence>
<dbReference type="PANTHER" id="PTHR38223">
    <property type="match status" value="1"/>
</dbReference>
<keyword evidence="3" id="KW-1185">Reference proteome</keyword>
<protein>
    <submittedName>
        <fullName evidence="2">Uncharacterized protein</fullName>
    </submittedName>
</protein>
<reference evidence="2 3" key="1">
    <citation type="journal article" date="2006" name="Science">
        <title>The genome of black cottonwood, Populus trichocarpa (Torr. &amp; Gray).</title>
        <authorList>
            <person name="Tuskan G.A."/>
            <person name="Difazio S."/>
            <person name="Jansson S."/>
            <person name="Bohlmann J."/>
            <person name="Grigoriev I."/>
            <person name="Hellsten U."/>
            <person name="Putnam N."/>
            <person name="Ralph S."/>
            <person name="Rombauts S."/>
            <person name="Salamov A."/>
            <person name="Schein J."/>
            <person name="Sterck L."/>
            <person name="Aerts A."/>
            <person name="Bhalerao R.R."/>
            <person name="Bhalerao R.P."/>
            <person name="Blaudez D."/>
            <person name="Boerjan W."/>
            <person name="Brun A."/>
            <person name="Brunner A."/>
            <person name="Busov V."/>
            <person name="Campbell M."/>
            <person name="Carlson J."/>
            <person name="Chalot M."/>
            <person name="Chapman J."/>
            <person name="Chen G.L."/>
            <person name="Cooper D."/>
            <person name="Coutinho P.M."/>
            <person name="Couturier J."/>
            <person name="Covert S."/>
            <person name="Cronk Q."/>
            <person name="Cunningham R."/>
            <person name="Davis J."/>
            <person name="Degroeve S."/>
            <person name="Dejardin A."/>
            <person name="Depamphilis C."/>
            <person name="Detter J."/>
            <person name="Dirks B."/>
            <person name="Dubchak I."/>
            <person name="Duplessis S."/>
            <person name="Ehlting J."/>
            <person name="Ellis B."/>
            <person name="Gendler K."/>
            <person name="Goodstein D."/>
            <person name="Gribskov M."/>
            <person name="Grimwood J."/>
            <person name="Groover A."/>
            <person name="Gunter L."/>
            <person name="Hamberger B."/>
            <person name="Heinze B."/>
            <person name="Helariutta Y."/>
            <person name="Henrissat B."/>
            <person name="Holligan D."/>
            <person name="Holt R."/>
            <person name="Huang W."/>
            <person name="Islam-Faridi N."/>
            <person name="Jones S."/>
            <person name="Jones-Rhoades M."/>
            <person name="Jorgensen R."/>
            <person name="Joshi C."/>
            <person name="Kangasjarvi J."/>
            <person name="Karlsson J."/>
            <person name="Kelleher C."/>
            <person name="Kirkpatrick R."/>
            <person name="Kirst M."/>
            <person name="Kohler A."/>
            <person name="Kalluri U."/>
            <person name="Larimer F."/>
            <person name="Leebens-Mack J."/>
            <person name="Leple J.C."/>
            <person name="Locascio P."/>
            <person name="Lou Y."/>
            <person name="Lucas S."/>
            <person name="Martin F."/>
            <person name="Montanini B."/>
            <person name="Napoli C."/>
            <person name="Nelson D.R."/>
            <person name="Nelson C."/>
            <person name="Nieminen K."/>
            <person name="Nilsson O."/>
            <person name="Pereda V."/>
            <person name="Peter G."/>
            <person name="Philippe R."/>
            <person name="Pilate G."/>
            <person name="Poliakov A."/>
            <person name="Razumovskaya J."/>
            <person name="Richardson P."/>
            <person name="Rinaldi C."/>
            <person name="Ritland K."/>
            <person name="Rouze P."/>
            <person name="Ryaboy D."/>
            <person name="Schmutz J."/>
            <person name="Schrader J."/>
            <person name="Segerman B."/>
            <person name="Shin H."/>
            <person name="Siddiqui A."/>
            <person name="Sterky F."/>
            <person name="Terry A."/>
            <person name="Tsai C.J."/>
            <person name="Uberbacher E."/>
            <person name="Unneberg P."/>
            <person name="Vahala J."/>
            <person name="Wall K."/>
            <person name="Wessler S."/>
            <person name="Yang G."/>
            <person name="Yin T."/>
            <person name="Douglas C."/>
            <person name="Marra M."/>
            <person name="Sandberg G."/>
            <person name="Van de Peer Y."/>
            <person name="Rokhsar D."/>
        </authorList>
    </citation>
    <scope>NUCLEOTIDE SEQUENCE [LARGE SCALE GENOMIC DNA]</scope>
    <source>
        <strain evidence="3">cv. Nisqually</strain>
    </source>
</reference>
<dbReference type="InParanoid" id="A0A3N7G5I9"/>
<sequence>MAGLQYKFFPTDFFYPPRPQSVKVDTGTTAQKSIALPLEVQKREVMITDDLNQKHHPTSLVLRHSKHGNKSSTPMNRRSTA</sequence>
<accession>A0A3N7G5I9</accession>
<feature type="region of interest" description="Disordered" evidence="1">
    <location>
        <begin position="49"/>
        <end position="81"/>
    </location>
</feature>
<evidence type="ECO:0000256" key="1">
    <source>
        <dbReference type="SAM" id="MobiDB-lite"/>
    </source>
</evidence>
<dbReference type="PANTHER" id="PTHR38223:SF4">
    <property type="match status" value="1"/>
</dbReference>
<dbReference type="Proteomes" id="UP000006729">
    <property type="component" value="Chromosome 16"/>
</dbReference>
<dbReference type="OMA" id="RDHIIYM"/>
<evidence type="ECO:0000313" key="3">
    <source>
        <dbReference type="Proteomes" id="UP000006729"/>
    </source>
</evidence>
<dbReference type="EMBL" id="CM009305">
    <property type="protein sequence ID" value="RQP01281.1"/>
    <property type="molecule type" value="Genomic_DNA"/>
</dbReference>
<feature type="compositionally biased region" description="Polar residues" evidence="1">
    <location>
        <begin position="70"/>
        <end position="81"/>
    </location>
</feature>
<organism evidence="2 3">
    <name type="scientific">Populus trichocarpa</name>
    <name type="common">Western balsam poplar</name>
    <name type="synonym">Populus balsamifera subsp. trichocarpa</name>
    <dbReference type="NCBI Taxonomy" id="3694"/>
    <lineage>
        <taxon>Eukaryota</taxon>
        <taxon>Viridiplantae</taxon>
        <taxon>Streptophyta</taxon>
        <taxon>Embryophyta</taxon>
        <taxon>Tracheophyta</taxon>
        <taxon>Spermatophyta</taxon>
        <taxon>Magnoliopsida</taxon>
        <taxon>eudicotyledons</taxon>
        <taxon>Gunneridae</taxon>
        <taxon>Pentapetalae</taxon>
        <taxon>rosids</taxon>
        <taxon>fabids</taxon>
        <taxon>Malpighiales</taxon>
        <taxon>Salicaceae</taxon>
        <taxon>Saliceae</taxon>
        <taxon>Populus</taxon>
    </lineage>
</organism>
<dbReference type="Gramene" id="Potri.016G041301.1.v4.1">
    <property type="protein sequence ID" value="Potri.016G041301.1.v4.1"/>
    <property type="gene ID" value="Potri.016G041301.v4.1"/>
</dbReference>
<name>A0A3N7G5I9_POPTR</name>
<gene>
    <name evidence="2" type="ORF">POPTR_016G041301</name>
</gene>
<proteinExistence type="predicted"/>